<dbReference type="Pfam" id="PF00542">
    <property type="entry name" value="Ribosomal_L12"/>
    <property type="match status" value="1"/>
</dbReference>
<comment type="similarity">
    <text evidence="1 4">Belongs to the bacterial ribosomal protein bL12 family.</text>
</comment>
<evidence type="ECO:0000259" key="6">
    <source>
        <dbReference type="Pfam" id="PF16320"/>
    </source>
</evidence>
<evidence type="ECO:0000256" key="4">
    <source>
        <dbReference type="HAMAP-Rule" id="MF_00368"/>
    </source>
</evidence>
<feature type="domain" description="Large ribosomal subunit protein bL12 oligomerization" evidence="6">
    <location>
        <begin position="4"/>
        <end position="50"/>
    </location>
</feature>
<dbReference type="Gene3D" id="3.30.1390.10">
    <property type="match status" value="1"/>
</dbReference>
<gene>
    <name evidence="4" type="primary">rplL</name>
    <name evidence="7" type="ORF">C7A17_14190</name>
</gene>
<accession>A0A2R3QQ70</accession>
<dbReference type="EMBL" id="CP027657">
    <property type="protein sequence ID" value="AVO53860.1"/>
    <property type="molecule type" value="Genomic_DNA"/>
</dbReference>
<dbReference type="OrthoDB" id="9811748at2"/>
<dbReference type="AlphaFoldDB" id="A0A2R3QQ70"/>
<protein>
    <recommendedName>
        <fullName evidence="4">Large ribosomal subunit protein bL12</fullName>
    </recommendedName>
</protein>
<keyword evidence="3 4" id="KW-0687">Ribonucleoprotein</keyword>
<evidence type="ECO:0000256" key="2">
    <source>
        <dbReference type="ARBA" id="ARBA00022980"/>
    </source>
</evidence>
<dbReference type="InterPro" id="IPR036235">
    <property type="entry name" value="Ribosomal_bL12_oligo_N_sf"/>
</dbReference>
<evidence type="ECO:0000256" key="1">
    <source>
        <dbReference type="ARBA" id="ARBA00007197"/>
    </source>
</evidence>
<keyword evidence="2 4" id="KW-0689">Ribosomal protein</keyword>
<dbReference type="InterPro" id="IPR008932">
    <property type="entry name" value="Ribosomal_bL12_oligo"/>
</dbReference>
<dbReference type="PANTHER" id="PTHR45987">
    <property type="entry name" value="39S RIBOSOMAL PROTEIN L12"/>
    <property type="match status" value="1"/>
</dbReference>
<dbReference type="InterPro" id="IPR000206">
    <property type="entry name" value="Ribosomal_bL12"/>
</dbReference>
<sequence length="122" mass="12457">MSLTNEQIIEAIGQKSVVEIVELIKAMEETFGVTAAAAVAAGPAVAAAAAEEQTEFTIVLAEAGDKKVNVIKAVRELTGLGLKEAKAVVDGAPGVVKEGVSKEEAEAAKKALEEAGAKVELK</sequence>
<dbReference type="InterPro" id="IPR013823">
    <property type="entry name" value="Ribosomal_bL12_C"/>
</dbReference>
<dbReference type="GO" id="GO:0006412">
    <property type="term" value="P:translation"/>
    <property type="evidence" value="ECO:0007669"/>
    <property type="project" value="UniProtKB-UniRule"/>
</dbReference>
<evidence type="ECO:0000259" key="5">
    <source>
        <dbReference type="Pfam" id="PF00542"/>
    </source>
</evidence>
<dbReference type="SUPFAM" id="SSF54736">
    <property type="entry name" value="ClpS-like"/>
    <property type="match status" value="1"/>
</dbReference>
<feature type="domain" description="Large ribosomal subunit protein bL12 C-terminal" evidence="5">
    <location>
        <begin position="56"/>
        <end position="122"/>
    </location>
</feature>
<evidence type="ECO:0000313" key="7">
    <source>
        <dbReference type="EMBL" id="AVO53860.1"/>
    </source>
</evidence>
<reference evidence="7 8" key="1">
    <citation type="submission" date="2018-03" db="EMBL/GenBank/DDBJ databases">
        <title>Complete genome sequence and methylome analysis of Pseudomonas mendocina NEB 698.</title>
        <authorList>
            <person name="Morgan R.D."/>
        </authorList>
    </citation>
    <scope>NUCLEOTIDE SEQUENCE [LARGE SCALE GENOMIC DNA]</scope>
    <source>
        <strain evidence="7 8">NEB698</strain>
    </source>
</reference>
<dbReference type="Gene3D" id="1.20.5.710">
    <property type="entry name" value="Single helix bin"/>
    <property type="match status" value="1"/>
</dbReference>
<dbReference type="Proteomes" id="UP000238327">
    <property type="component" value="Chromosome"/>
</dbReference>
<dbReference type="CDD" id="cd00387">
    <property type="entry name" value="Ribosomal_L7_L12"/>
    <property type="match status" value="1"/>
</dbReference>
<dbReference type="HAMAP" id="MF_00368">
    <property type="entry name" value="Ribosomal_bL12"/>
    <property type="match status" value="1"/>
</dbReference>
<comment type="function">
    <text evidence="4">Forms part of the ribosomal stalk which helps the ribosome interact with GTP-bound translation factors. Is thus essential for accurate translation.</text>
</comment>
<proteinExistence type="inferred from homology"/>
<dbReference type="STRING" id="1001585.MDS_4301"/>
<dbReference type="GO" id="GO:0022625">
    <property type="term" value="C:cytosolic large ribosomal subunit"/>
    <property type="evidence" value="ECO:0007669"/>
    <property type="project" value="TreeGrafter"/>
</dbReference>
<dbReference type="RefSeq" id="WP_106738637.1">
    <property type="nucleotide sequence ID" value="NZ_CP027657.1"/>
</dbReference>
<name>A0A2R3QQ70_ECTME</name>
<comment type="subunit">
    <text evidence="4">Homodimer. Part of the ribosomal stalk of the 50S ribosomal subunit. Forms a multimeric L10(L12)X complex, where L10 forms an elongated spine to which 2 to 4 L12 dimers bind in a sequential fashion. Binds GTP-bound translation factors.</text>
</comment>
<dbReference type="NCBIfam" id="TIGR00855">
    <property type="entry name" value="L12"/>
    <property type="match status" value="1"/>
</dbReference>
<dbReference type="FunFam" id="3.30.1390.10:FF:000001">
    <property type="entry name" value="50S ribosomal protein L7/L12"/>
    <property type="match status" value="1"/>
</dbReference>
<dbReference type="GO" id="GO:0003735">
    <property type="term" value="F:structural constituent of ribosome"/>
    <property type="evidence" value="ECO:0007669"/>
    <property type="project" value="InterPro"/>
</dbReference>
<dbReference type="GO" id="GO:0003729">
    <property type="term" value="F:mRNA binding"/>
    <property type="evidence" value="ECO:0007669"/>
    <property type="project" value="TreeGrafter"/>
</dbReference>
<evidence type="ECO:0000313" key="8">
    <source>
        <dbReference type="Proteomes" id="UP000238327"/>
    </source>
</evidence>
<dbReference type="SUPFAM" id="SSF48300">
    <property type="entry name" value="Ribosomal protein L7/12, oligomerisation (N-terminal) domain"/>
    <property type="match status" value="1"/>
</dbReference>
<dbReference type="PANTHER" id="PTHR45987:SF4">
    <property type="entry name" value="LARGE RIBOSOMAL SUBUNIT PROTEIN BL12M"/>
    <property type="match status" value="1"/>
</dbReference>
<evidence type="ECO:0000256" key="3">
    <source>
        <dbReference type="ARBA" id="ARBA00023274"/>
    </source>
</evidence>
<organism evidence="7 8">
    <name type="scientific">Ectopseudomonas mendocina</name>
    <name type="common">Pseudomonas mendocina</name>
    <dbReference type="NCBI Taxonomy" id="300"/>
    <lineage>
        <taxon>Bacteria</taxon>
        <taxon>Pseudomonadati</taxon>
        <taxon>Pseudomonadota</taxon>
        <taxon>Gammaproteobacteria</taxon>
        <taxon>Pseudomonadales</taxon>
        <taxon>Pseudomonadaceae</taxon>
        <taxon>Ectopseudomonas</taxon>
    </lineage>
</organism>
<dbReference type="InterPro" id="IPR014719">
    <property type="entry name" value="Ribosomal_bL12_C/ClpS-like"/>
</dbReference>
<dbReference type="Pfam" id="PF16320">
    <property type="entry name" value="Ribosomal_L12_N"/>
    <property type="match status" value="1"/>
</dbReference>